<dbReference type="Pfam" id="PF00903">
    <property type="entry name" value="Glyoxalase"/>
    <property type="match status" value="1"/>
</dbReference>
<dbReference type="PROSITE" id="PS51819">
    <property type="entry name" value="VOC"/>
    <property type="match status" value="1"/>
</dbReference>
<dbReference type="InterPro" id="IPR004360">
    <property type="entry name" value="Glyas_Fos-R_dOase_dom"/>
</dbReference>
<dbReference type="PANTHER" id="PTHR36437">
    <property type="entry name" value="GLYOXALASE/BLEOMYCIN RESISTANCE PROTEIN/DIOXYGENASE"/>
    <property type="match status" value="1"/>
</dbReference>
<dbReference type="SUPFAM" id="SSF54593">
    <property type="entry name" value="Glyoxalase/Bleomycin resistance protein/Dihydroxybiphenyl dioxygenase"/>
    <property type="match status" value="1"/>
</dbReference>
<dbReference type="RefSeq" id="WP_149428650.1">
    <property type="nucleotide sequence ID" value="NZ_VLNY01000001.1"/>
</dbReference>
<keyword evidence="3" id="KW-1185">Reference proteome</keyword>
<dbReference type="InterPro" id="IPR029068">
    <property type="entry name" value="Glyas_Bleomycin-R_OHBP_Dase"/>
</dbReference>
<dbReference type="Gene3D" id="3.10.180.10">
    <property type="entry name" value="2,3-Dihydroxybiphenyl 1,2-Dioxygenase, domain 1"/>
    <property type="match status" value="1"/>
</dbReference>
<dbReference type="OrthoDB" id="197463at2"/>
<protein>
    <submittedName>
        <fullName evidence="2">VOC family protein</fullName>
    </submittedName>
</protein>
<evidence type="ECO:0000313" key="2">
    <source>
        <dbReference type="EMBL" id="KAA0024875.1"/>
    </source>
</evidence>
<accession>A0A5A7SK86</accession>
<organism evidence="2 3">
    <name type="scientific">Antrihabitans cavernicola</name>
    <dbReference type="NCBI Taxonomy" id="2495913"/>
    <lineage>
        <taxon>Bacteria</taxon>
        <taxon>Bacillati</taxon>
        <taxon>Actinomycetota</taxon>
        <taxon>Actinomycetes</taxon>
        <taxon>Mycobacteriales</taxon>
        <taxon>Nocardiaceae</taxon>
        <taxon>Antrihabitans</taxon>
    </lineage>
</organism>
<gene>
    <name evidence="2" type="ORF">FOY51_02820</name>
</gene>
<reference evidence="2 3" key="1">
    <citation type="submission" date="2019-07" db="EMBL/GenBank/DDBJ databases">
        <title>Rhodococcus cavernicolus sp. nov., isolated from a cave.</title>
        <authorList>
            <person name="Lee S.D."/>
        </authorList>
    </citation>
    <scope>NUCLEOTIDE SEQUENCE [LARGE SCALE GENOMIC DNA]</scope>
    <source>
        <strain evidence="2 3">C1-24</strain>
    </source>
</reference>
<evidence type="ECO:0000259" key="1">
    <source>
        <dbReference type="PROSITE" id="PS51819"/>
    </source>
</evidence>
<sequence>MMIENVAIIVDDYDLAIQFFVDVLGFQLIEDSASRTNDGRPKRWVVVRPAGSATGLLLAKGDGPDQSRTIGKQFAGRVGLFLRVDDFDAAHARLRAAGVHFLTSPREEPYGTVAVFLDIAGNKWDLLGPSSRDGHDEQY</sequence>
<name>A0A5A7SK86_9NOCA</name>
<dbReference type="PANTHER" id="PTHR36437:SF2">
    <property type="entry name" value="GLYOXALASE_BLEOMYCIN RESISTANCE PROTEIN_DIOXYGENASE"/>
    <property type="match status" value="1"/>
</dbReference>
<comment type="caution">
    <text evidence="2">The sequence shown here is derived from an EMBL/GenBank/DDBJ whole genome shotgun (WGS) entry which is preliminary data.</text>
</comment>
<dbReference type="AlphaFoldDB" id="A0A5A7SK86"/>
<feature type="domain" description="VOC" evidence="1">
    <location>
        <begin position="2"/>
        <end position="129"/>
    </location>
</feature>
<dbReference type="InterPro" id="IPR037523">
    <property type="entry name" value="VOC_core"/>
</dbReference>
<dbReference type="Proteomes" id="UP000322244">
    <property type="component" value="Unassembled WGS sequence"/>
</dbReference>
<evidence type="ECO:0000313" key="3">
    <source>
        <dbReference type="Proteomes" id="UP000322244"/>
    </source>
</evidence>
<dbReference type="EMBL" id="VLNY01000001">
    <property type="protein sequence ID" value="KAA0024875.1"/>
    <property type="molecule type" value="Genomic_DNA"/>
</dbReference>
<proteinExistence type="predicted"/>